<name>X1GSQ5_9ZZZZ</name>
<feature type="coiled-coil region" evidence="1">
    <location>
        <begin position="51"/>
        <end position="78"/>
    </location>
</feature>
<protein>
    <submittedName>
        <fullName evidence="2">Uncharacterized protein</fullName>
    </submittedName>
</protein>
<accession>X1GSQ5</accession>
<organism evidence="2">
    <name type="scientific">marine sediment metagenome</name>
    <dbReference type="NCBI Taxonomy" id="412755"/>
    <lineage>
        <taxon>unclassified sequences</taxon>
        <taxon>metagenomes</taxon>
        <taxon>ecological metagenomes</taxon>
    </lineage>
</organism>
<evidence type="ECO:0000313" key="2">
    <source>
        <dbReference type="EMBL" id="GAH44639.1"/>
    </source>
</evidence>
<proteinExistence type="predicted"/>
<gene>
    <name evidence="2" type="ORF">S03H2_17000</name>
</gene>
<reference evidence="2" key="1">
    <citation type="journal article" date="2014" name="Front. Microbiol.">
        <title>High frequency of phylogenetically diverse reductive dehalogenase-homologous genes in deep subseafloor sedimentary metagenomes.</title>
        <authorList>
            <person name="Kawai M."/>
            <person name="Futagami T."/>
            <person name="Toyoda A."/>
            <person name="Takaki Y."/>
            <person name="Nishi S."/>
            <person name="Hori S."/>
            <person name="Arai W."/>
            <person name="Tsubouchi T."/>
            <person name="Morono Y."/>
            <person name="Uchiyama I."/>
            <person name="Ito T."/>
            <person name="Fujiyama A."/>
            <person name="Inagaki F."/>
            <person name="Takami H."/>
        </authorList>
    </citation>
    <scope>NUCLEOTIDE SEQUENCE</scope>
    <source>
        <strain evidence="2">Expedition CK06-06</strain>
    </source>
</reference>
<evidence type="ECO:0000256" key="1">
    <source>
        <dbReference type="SAM" id="Coils"/>
    </source>
</evidence>
<sequence>MEAAKLYDNVAKSFLDKEMVEKAAYAFKKLGFTNARAADTVDKSEEYKIHIKSAIESYKEAKNIFKQIKNKAEELECEAETNFYKGIIANSKEEGKKVTYRSYELFIESSEIFSAILYPQ</sequence>
<keyword evidence="1" id="KW-0175">Coiled coil</keyword>
<dbReference type="AlphaFoldDB" id="X1GSQ5"/>
<dbReference type="EMBL" id="BARU01008738">
    <property type="protein sequence ID" value="GAH44639.1"/>
    <property type="molecule type" value="Genomic_DNA"/>
</dbReference>
<comment type="caution">
    <text evidence="2">The sequence shown here is derived from an EMBL/GenBank/DDBJ whole genome shotgun (WGS) entry which is preliminary data.</text>
</comment>